<dbReference type="NCBIfam" id="TIGR01007">
    <property type="entry name" value="eps_fam"/>
    <property type="match status" value="1"/>
</dbReference>
<keyword evidence="4" id="KW-0472">Membrane</keyword>
<keyword evidence="6" id="KW-1185">Reference proteome</keyword>
<keyword evidence="1" id="KW-0547">Nucleotide-binding</keyword>
<evidence type="ECO:0000313" key="5">
    <source>
        <dbReference type="EMBL" id="WEG08168.1"/>
    </source>
</evidence>
<dbReference type="Pfam" id="PF10609">
    <property type="entry name" value="ParA"/>
    <property type="match status" value="1"/>
</dbReference>
<evidence type="ECO:0000256" key="1">
    <source>
        <dbReference type="ARBA" id="ARBA00022741"/>
    </source>
</evidence>
<dbReference type="InterPro" id="IPR033756">
    <property type="entry name" value="YlxH/NBP35"/>
</dbReference>
<evidence type="ECO:0000256" key="2">
    <source>
        <dbReference type="ARBA" id="ARBA00022840"/>
    </source>
</evidence>
<keyword evidence="5" id="KW-0808">Transferase</keyword>
<protein>
    <submittedName>
        <fullName evidence="5">Polysaccharide biosynthesis tyrosine autokinase</fullName>
        <ecNumber evidence="5">2.7.10.2</ecNumber>
    </submittedName>
</protein>
<dbReference type="PANTHER" id="PTHR32309:SF13">
    <property type="entry name" value="FERRIC ENTEROBACTIN TRANSPORT PROTEIN FEPE"/>
    <property type="match status" value="1"/>
</dbReference>
<dbReference type="Gene3D" id="3.40.50.300">
    <property type="entry name" value="P-loop containing nucleotide triphosphate hydrolases"/>
    <property type="match status" value="1"/>
</dbReference>
<dbReference type="InterPro" id="IPR050445">
    <property type="entry name" value="Bact_polysacc_biosynth/exp"/>
</dbReference>
<feature type="compositionally biased region" description="Low complexity" evidence="3">
    <location>
        <begin position="465"/>
        <end position="523"/>
    </location>
</feature>
<dbReference type="Proteomes" id="UP001214553">
    <property type="component" value="Chromosome"/>
</dbReference>
<reference evidence="5 6" key="1">
    <citation type="submission" date="2023-03" db="EMBL/GenBank/DDBJ databases">
        <title>Genome sequence of Microbacterium sp. KACC 23027.</title>
        <authorList>
            <person name="Kim S."/>
            <person name="Heo J."/>
            <person name="Kwon S.-W."/>
        </authorList>
    </citation>
    <scope>NUCLEOTIDE SEQUENCE [LARGE SCALE GENOMIC DNA]</scope>
    <source>
        <strain evidence="5 6">KACC 23027</strain>
    </source>
</reference>
<evidence type="ECO:0000313" key="6">
    <source>
        <dbReference type="Proteomes" id="UP001214553"/>
    </source>
</evidence>
<keyword evidence="4" id="KW-0812">Transmembrane</keyword>
<dbReference type="RefSeq" id="WP_275277505.1">
    <property type="nucleotide sequence ID" value="NZ_CP119108.1"/>
</dbReference>
<dbReference type="InterPro" id="IPR027417">
    <property type="entry name" value="P-loop_NTPase"/>
</dbReference>
<gene>
    <name evidence="5" type="ORF">PU630_13100</name>
</gene>
<dbReference type="PANTHER" id="PTHR32309">
    <property type="entry name" value="TYROSINE-PROTEIN KINASE"/>
    <property type="match status" value="1"/>
</dbReference>
<proteinExistence type="predicted"/>
<keyword evidence="4" id="KW-1133">Transmembrane helix</keyword>
<dbReference type="InterPro" id="IPR005702">
    <property type="entry name" value="Wzc-like_C"/>
</dbReference>
<dbReference type="EC" id="2.7.10.2" evidence="5"/>
<dbReference type="SUPFAM" id="SSF52540">
    <property type="entry name" value="P-loop containing nucleoside triphosphate hydrolases"/>
    <property type="match status" value="1"/>
</dbReference>
<keyword evidence="2" id="KW-0067">ATP-binding</keyword>
<dbReference type="GO" id="GO:0004715">
    <property type="term" value="F:non-membrane spanning protein tyrosine kinase activity"/>
    <property type="evidence" value="ECO:0007669"/>
    <property type="project" value="UniProtKB-EC"/>
</dbReference>
<feature type="region of interest" description="Disordered" evidence="3">
    <location>
        <begin position="465"/>
        <end position="539"/>
    </location>
</feature>
<evidence type="ECO:0000256" key="4">
    <source>
        <dbReference type="SAM" id="Phobius"/>
    </source>
</evidence>
<dbReference type="EMBL" id="CP119108">
    <property type="protein sequence ID" value="WEG08168.1"/>
    <property type="molecule type" value="Genomic_DNA"/>
</dbReference>
<sequence length="539" mass="56306">MELRDYLRIMRAHWIGIVLLTLLGIAVAAGWTLVQPRIYTATTSGFVSIPQVAAEDTGTALTGNQLAMAKVKSFVDVGTWRSVADYAIDELHLKTSPEDLVKQVDVTNPLDTVIIQVSANATTPEAARDLAEAWVRGMQNQIAQIEGNGADDSSAVTLIPGDSAQLPAFPSSPNVKLALALGALLGLAVGVGYAVLRHVLDRRLHDPRDIEHQTGATVVGTIPLEKSLTVERGVLTFNGSRQAQNSTIVAESMRELRTNLQFMDVDHPPRVVVVTSPLPGDGKSTTAANLAVSLAATGQRVMLIDADLRRPVVASMFGLPEGAGLSDLLAGRAALADVVHVPDPSGNLVVLPAGRIPPNPSEMLGSHRMRELLTSLSKEAMIIIDSPPTVPVTDAAVLSTSADGALVVVSAGRTTYDVLQKALENLHRAHGKVLGVVLNKMPRKGAGSGYYYGYGYYYSEDEGAAPTGTPGKPAKATKATKATAESAGPRRASAPAASASATRAVAPEAAPAARPVRSESAAPLPAKPGTSVEDLLGLS</sequence>
<dbReference type="CDD" id="cd05387">
    <property type="entry name" value="BY-kinase"/>
    <property type="match status" value="1"/>
</dbReference>
<name>A0ABY8BVG1_9MICO</name>
<organism evidence="5 6">
    <name type="scientific">Microbacterium horticulturae</name>
    <dbReference type="NCBI Taxonomy" id="3028316"/>
    <lineage>
        <taxon>Bacteria</taxon>
        <taxon>Bacillati</taxon>
        <taxon>Actinomycetota</taxon>
        <taxon>Actinomycetes</taxon>
        <taxon>Micrococcales</taxon>
        <taxon>Microbacteriaceae</taxon>
        <taxon>Microbacterium</taxon>
    </lineage>
</organism>
<feature type="transmembrane region" description="Helical" evidence="4">
    <location>
        <begin position="12"/>
        <end position="34"/>
    </location>
</feature>
<accession>A0ABY8BVG1</accession>
<evidence type="ECO:0000256" key="3">
    <source>
        <dbReference type="SAM" id="MobiDB-lite"/>
    </source>
</evidence>